<protein>
    <submittedName>
        <fullName evidence="1">Ribonuclease H-like domain-containing protein</fullName>
    </submittedName>
</protein>
<dbReference type="PANTHER" id="PTHR11439">
    <property type="entry name" value="GAG-POL-RELATED RETROTRANSPOSON"/>
    <property type="match status" value="1"/>
</dbReference>
<comment type="caution">
    <text evidence="1">The sequence shown here is derived from an EMBL/GenBank/DDBJ whole genome shotgun (WGS) entry which is preliminary data.</text>
</comment>
<proteinExistence type="predicted"/>
<dbReference type="AlphaFoldDB" id="A0A699H3X9"/>
<dbReference type="PANTHER" id="PTHR11439:SF489">
    <property type="entry name" value="RNA-DIRECTED DNA POLYMERASE"/>
    <property type="match status" value="1"/>
</dbReference>
<dbReference type="EMBL" id="BKCJ010099191">
    <property type="protein sequence ID" value="GEX27938.1"/>
    <property type="molecule type" value="Genomic_DNA"/>
</dbReference>
<evidence type="ECO:0000313" key="1">
    <source>
        <dbReference type="EMBL" id="GEX27938.1"/>
    </source>
</evidence>
<sequence>MRIGVSSNVVAAAASLIGCSILTDPFNYLGVKVGINMSRITSWDDVISKVSSRVSKWKLKLLFIGGRLSLLKSVLNSIPLYHMYIFKVPIGVLNHLESIRRNFFYGVDGSDRKLAWIGWNMVDDSWLGDVALKVLYKRMPRGGMKQKNYDLLCSKVTDLVLLNISNRWYWSLEGSQEFSVKSSRILIDNTILPKAEVLTRWLRVVPIKKCGLKGHTIERCFEIIGYPPGLKRNSNLKVDGTFYNNKSNNADLKRNYVRTNDHKTSTGTLSFTNEEVLKLMNLLNDKSGSTAHADMASRVSYHFGWIIDSLANQHINNNIKNMIHVVDVTDKNLTARHPNGTLAKITHIGNLILNNNVILFDVLVIPEYCVNLLSVHKLIKDSKPSVCFNETKCLIQDLKKETVSGTSSESAGLYLFDVDCDKIDVSNQIYGREPNLSHLRSFGCLCFAAIVKGSDKFFKRSKKCVLIGVHQPVSESVTEEHGYDGGSSATPLDEVDISEGNVGLNEVLVFQNSLPSNIEEGGPRRPDISYFVHCLSQHMHAPLRSHFDIALRVLKYLKLALGLGVNFSKRKGDCLVTAFSDFDWAKCHVTRKSVSGYCVLINDNQVSWKSKRQATLFNSSAEAEYKCMAFTTCEIMWIVKIMQDSDCIT</sequence>
<reference evidence="1" key="1">
    <citation type="journal article" date="2019" name="Sci. Rep.">
        <title>Draft genome of Tanacetum cinerariifolium, the natural source of mosquito coil.</title>
        <authorList>
            <person name="Yamashiro T."/>
            <person name="Shiraishi A."/>
            <person name="Satake H."/>
            <person name="Nakayama K."/>
        </authorList>
    </citation>
    <scope>NUCLEOTIDE SEQUENCE</scope>
</reference>
<dbReference type="CDD" id="cd09272">
    <property type="entry name" value="RNase_HI_RT_Ty1"/>
    <property type="match status" value="1"/>
</dbReference>
<dbReference type="PROSITE" id="PS51257">
    <property type="entry name" value="PROKAR_LIPOPROTEIN"/>
    <property type="match status" value="1"/>
</dbReference>
<organism evidence="1">
    <name type="scientific">Tanacetum cinerariifolium</name>
    <name type="common">Dalmatian daisy</name>
    <name type="synonym">Chrysanthemum cinerariifolium</name>
    <dbReference type="NCBI Taxonomy" id="118510"/>
    <lineage>
        <taxon>Eukaryota</taxon>
        <taxon>Viridiplantae</taxon>
        <taxon>Streptophyta</taxon>
        <taxon>Embryophyta</taxon>
        <taxon>Tracheophyta</taxon>
        <taxon>Spermatophyta</taxon>
        <taxon>Magnoliopsida</taxon>
        <taxon>eudicotyledons</taxon>
        <taxon>Gunneridae</taxon>
        <taxon>Pentapetalae</taxon>
        <taxon>asterids</taxon>
        <taxon>campanulids</taxon>
        <taxon>Asterales</taxon>
        <taxon>Asteraceae</taxon>
        <taxon>Asteroideae</taxon>
        <taxon>Anthemideae</taxon>
        <taxon>Anthemidinae</taxon>
        <taxon>Tanacetum</taxon>
    </lineage>
</organism>
<name>A0A699H3X9_TANCI</name>
<accession>A0A699H3X9</accession>
<gene>
    <name evidence="1" type="ORF">Tci_299913</name>
</gene>